<proteinExistence type="predicted"/>
<dbReference type="EMBL" id="CAAALY010252985">
    <property type="protein sequence ID" value="VEL36720.1"/>
    <property type="molecule type" value="Genomic_DNA"/>
</dbReference>
<evidence type="ECO:0000313" key="2">
    <source>
        <dbReference type="Proteomes" id="UP000784294"/>
    </source>
</evidence>
<keyword evidence="2" id="KW-1185">Reference proteome</keyword>
<gene>
    <name evidence="1" type="ORF">PXEA_LOCUS30160</name>
</gene>
<dbReference type="Proteomes" id="UP000784294">
    <property type="component" value="Unassembled WGS sequence"/>
</dbReference>
<accession>A0A3S5B895</accession>
<sequence length="75" mass="8737">MGQLYHENGLHQLRDRRRRAEEEFTLLASLPAPLVSGHLARQRVEAATRIQASLTDLYRVRRQIGKELMTTLRKI</sequence>
<name>A0A3S5B895_9PLAT</name>
<reference evidence="1" key="1">
    <citation type="submission" date="2018-11" db="EMBL/GenBank/DDBJ databases">
        <authorList>
            <consortium name="Pathogen Informatics"/>
        </authorList>
    </citation>
    <scope>NUCLEOTIDE SEQUENCE</scope>
</reference>
<organism evidence="1 2">
    <name type="scientific">Protopolystoma xenopodis</name>
    <dbReference type="NCBI Taxonomy" id="117903"/>
    <lineage>
        <taxon>Eukaryota</taxon>
        <taxon>Metazoa</taxon>
        <taxon>Spiralia</taxon>
        <taxon>Lophotrochozoa</taxon>
        <taxon>Platyhelminthes</taxon>
        <taxon>Monogenea</taxon>
        <taxon>Polyopisthocotylea</taxon>
        <taxon>Polystomatidea</taxon>
        <taxon>Polystomatidae</taxon>
        <taxon>Protopolystoma</taxon>
    </lineage>
</organism>
<comment type="caution">
    <text evidence="1">The sequence shown here is derived from an EMBL/GenBank/DDBJ whole genome shotgun (WGS) entry which is preliminary data.</text>
</comment>
<dbReference type="AlphaFoldDB" id="A0A3S5B895"/>
<evidence type="ECO:0000313" key="1">
    <source>
        <dbReference type="EMBL" id="VEL36720.1"/>
    </source>
</evidence>
<protein>
    <submittedName>
        <fullName evidence="1">Uncharacterized protein</fullName>
    </submittedName>
</protein>